<dbReference type="Proteomes" id="UP000708208">
    <property type="component" value="Unassembled WGS sequence"/>
</dbReference>
<reference evidence="1" key="1">
    <citation type="submission" date="2021-06" db="EMBL/GenBank/DDBJ databases">
        <authorList>
            <person name="Hodson N. C."/>
            <person name="Mongue J. A."/>
            <person name="Jaron S. K."/>
        </authorList>
    </citation>
    <scope>NUCLEOTIDE SEQUENCE</scope>
</reference>
<gene>
    <name evidence="1" type="ORF">AFUS01_LOCUS30014</name>
</gene>
<protein>
    <submittedName>
        <fullName evidence="1">Uncharacterized protein</fullName>
    </submittedName>
</protein>
<feature type="non-terminal residue" evidence="1">
    <location>
        <position position="1"/>
    </location>
</feature>
<organism evidence="1 2">
    <name type="scientific">Allacma fusca</name>
    <dbReference type="NCBI Taxonomy" id="39272"/>
    <lineage>
        <taxon>Eukaryota</taxon>
        <taxon>Metazoa</taxon>
        <taxon>Ecdysozoa</taxon>
        <taxon>Arthropoda</taxon>
        <taxon>Hexapoda</taxon>
        <taxon>Collembola</taxon>
        <taxon>Symphypleona</taxon>
        <taxon>Sminthuridae</taxon>
        <taxon>Allacma</taxon>
    </lineage>
</organism>
<keyword evidence="2" id="KW-1185">Reference proteome</keyword>
<evidence type="ECO:0000313" key="2">
    <source>
        <dbReference type="Proteomes" id="UP000708208"/>
    </source>
</evidence>
<proteinExistence type="predicted"/>
<evidence type="ECO:0000313" key="1">
    <source>
        <dbReference type="EMBL" id="CAG7819577.1"/>
    </source>
</evidence>
<sequence>ILKVAMEDYYVVVEFIETAEISLVPSNWIKEERGKLSCYWPNFKKQVKIDAAIKDRVPAIESEWNLYEIRELEAFICYKTGMESLPHFENFSELSSSEASIKKQGVFKTRSGRIIAKKRLNYDGESSDGDAADQTKKFCLGPNNPPEFPNADSFDSTSIFTSKKTTSMQTREGIATPGTSGSMSVPKVYFTSRDFDEVDTSANFQAKFKGHINHIELFIAIKFTANQTKYS</sequence>
<dbReference type="EMBL" id="CAJVCH010453478">
    <property type="protein sequence ID" value="CAG7819577.1"/>
    <property type="molecule type" value="Genomic_DNA"/>
</dbReference>
<name>A0A8J2KND5_9HEXA</name>
<dbReference type="AlphaFoldDB" id="A0A8J2KND5"/>
<comment type="caution">
    <text evidence="1">The sequence shown here is derived from an EMBL/GenBank/DDBJ whole genome shotgun (WGS) entry which is preliminary data.</text>
</comment>
<accession>A0A8J2KND5</accession>